<dbReference type="AlphaFoldDB" id="A0A0F2MG19"/>
<feature type="compositionally biased region" description="Polar residues" evidence="1">
    <location>
        <begin position="172"/>
        <end position="185"/>
    </location>
</feature>
<evidence type="ECO:0000313" key="3">
    <source>
        <dbReference type="EMBL" id="KJR87805.1"/>
    </source>
</evidence>
<feature type="domain" description="DUF4211" evidence="2">
    <location>
        <begin position="347"/>
        <end position="507"/>
    </location>
</feature>
<feature type="compositionally biased region" description="Basic residues" evidence="1">
    <location>
        <begin position="186"/>
        <end position="197"/>
    </location>
</feature>
<accession>A0A0F2MG19</accession>
<dbReference type="Pfam" id="PF13926">
    <property type="entry name" value="DUF4211"/>
    <property type="match status" value="1"/>
</dbReference>
<organism evidence="3 4">
    <name type="scientific">Sporothrix schenckii 1099-18</name>
    <dbReference type="NCBI Taxonomy" id="1397361"/>
    <lineage>
        <taxon>Eukaryota</taxon>
        <taxon>Fungi</taxon>
        <taxon>Dikarya</taxon>
        <taxon>Ascomycota</taxon>
        <taxon>Pezizomycotina</taxon>
        <taxon>Sordariomycetes</taxon>
        <taxon>Sordariomycetidae</taxon>
        <taxon>Ophiostomatales</taxon>
        <taxon>Ophiostomataceae</taxon>
        <taxon>Sporothrix</taxon>
    </lineage>
</organism>
<feature type="compositionally biased region" description="Basic residues" evidence="1">
    <location>
        <begin position="278"/>
        <end position="293"/>
    </location>
</feature>
<dbReference type="KEGG" id="ssck:SPSK_07212"/>
<feature type="compositionally biased region" description="Acidic residues" evidence="1">
    <location>
        <begin position="48"/>
        <end position="57"/>
    </location>
</feature>
<reference evidence="3 4" key="1">
    <citation type="journal article" date="2014" name="BMC Genomics">
        <title>Comparative genomics of the major fungal agents of human and animal Sporotrichosis: Sporothrix schenckii and Sporothrix brasiliensis.</title>
        <authorList>
            <person name="Teixeira M.M."/>
            <person name="de Almeida L.G."/>
            <person name="Kubitschek-Barreira P."/>
            <person name="Alves F.L."/>
            <person name="Kioshima E.S."/>
            <person name="Abadio A.K."/>
            <person name="Fernandes L."/>
            <person name="Derengowski L.S."/>
            <person name="Ferreira K.S."/>
            <person name="Souza R.C."/>
            <person name="Ruiz J.C."/>
            <person name="de Andrade N.C."/>
            <person name="Paes H.C."/>
            <person name="Nicola A.M."/>
            <person name="Albuquerque P."/>
            <person name="Gerber A.L."/>
            <person name="Martins V.P."/>
            <person name="Peconick L.D."/>
            <person name="Neto A.V."/>
            <person name="Chaucanez C.B."/>
            <person name="Silva P.A."/>
            <person name="Cunha O.L."/>
            <person name="de Oliveira F.F."/>
            <person name="dos Santos T.C."/>
            <person name="Barros A.L."/>
            <person name="Soares M.A."/>
            <person name="de Oliveira L.M."/>
            <person name="Marini M.M."/>
            <person name="Villalobos-Duno H."/>
            <person name="Cunha M.M."/>
            <person name="de Hoog S."/>
            <person name="da Silveira J.F."/>
            <person name="Henrissat B."/>
            <person name="Nino-Vega G.A."/>
            <person name="Cisalpino P.S."/>
            <person name="Mora-Montes H.M."/>
            <person name="Almeida S.R."/>
            <person name="Stajich J.E."/>
            <person name="Lopes-Bezerra L.M."/>
            <person name="Vasconcelos A.T."/>
            <person name="Felipe M.S."/>
        </authorList>
    </citation>
    <scope>NUCLEOTIDE SEQUENCE [LARGE SCALE GENOMIC DNA]</scope>
    <source>
        <strain evidence="3 4">1099-18</strain>
    </source>
</reference>
<gene>
    <name evidence="3" type="ORF">SPSK_07212</name>
</gene>
<feature type="compositionally biased region" description="Acidic residues" evidence="1">
    <location>
        <begin position="120"/>
        <end position="130"/>
    </location>
</feature>
<feature type="compositionally biased region" description="Acidic residues" evidence="1">
    <location>
        <begin position="243"/>
        <end position="252"/>
    </location>
</feature>
<comment type="caution">
    <text evidence="3">The sequence shown here is derived from an EMBL/GenBank/DDBJ whole genome shotgun (WGS) entry which is preliminary data.</text>
</comment>
<evidence type="ECO:0000313" key="4">
    <source>
        <dbReference type="Proteomes" id="UP000033710"/>
    </source>
</evidence>
<dbReference type="VEuPathDB" id="FungiDB:SPSK_07212"/>
<dbReference type="InterPro" id="IPR025451">
    <property type="entry name" value="DUF4211"/>
</dbReference>
<feature type="region of interest" description="Disordered" evidence="1">
    <location>
        <begin position="24"/>
        <end position="307"/>
    </location>
</feature>
<dbReference type="GeneID" id="27669153"/>
<feature type="compositionally biased region" description="Basic and acidic residues" evidence="1">
    <location>
        <begin position="198"/>
        <end position="214"/>
    </location>
</feature>
<dbReference type="RefSeq" id="XP_016590481.1">
    <property type="nucleotide sequence ID" value="XM_016733876.1"/>
</dbReference>
<reference evidence="3 4" key="2">
    <citation type="journal article" date="2015" name="Eukaryot. Cell">
        <title>Asexual propagation of a virulent clone complex in a human and feline outbreak of sporotrichosis.</title>
        <authorList>
            <person name="Teixeira Mde M."/>
            <person name="Rodrigues A.M."/>
            <person name="Tsui C.K."/>
            <person name="de Almeida L.G."/>
            <person name="Van Diepeningen A.D."/>
            <person name="van den Ende B.G."/>
            <person name="Fernandes G.F."/>
            <person name="Kano R."/>
            <person name="Hamelin R.C."/>
            <person name="Lopes-Bezerra L.M."/>
            <person name="Vasconcelos A.T."/>
            <person name="de Hoog S."/>
            <person name="de Camargo Z.P."/>
            <person name="Felipe M.S."/>
        </authorList>
    </citation>
    <scope>NUCLEOTIDE SEQUENCE [LARGE SCALE GENOMIC DNA]</scope>
    <source>
        <strain evidence="3 4">1099-18</strain>
    </source>
</reference>
<dbReference type="EMBL" id="AXCR01000004">
    <property type="protein sequence ID" value="KJR87805.1"/>
    <property type="molecule type" value="Genomic_DNA"/>
</dbReference>
<proteinExistence type="predicted"/>
<dbReference type="OrthoDB" id="21499at2759"/>
<name>A0A0F2MG19_SPOSC</name>
<dbReference type="PANTHER" id="PTHR14689">
    <property type="entry name" value="PHORBOL-ESTER_DAG-TYPE DOMAIN-CONTAINING PROTEIN"/>
    <property type="match status" value="1"/>
</dbReference>
<sequence length="638" mass="72285">MGRSKKKSKQITIEDVLGRAAQFRASGSSPVSWNAVVVNRSDSRDDHDGADDDEDDLPIQRSGRKRTAPPGANSSPVPNKSRRGIIVDGDDEEEDEDGSDSDDTIDELPRRSTSKPVAISDDDDDDDDDDVRPAKRLRRGRQPSSGSDDSSDDLVILTPPPKQTPSRLIRSTPAQQQQPTISVSRSARKSGPRSARQRHMELLRRRRLGEKVTESDLEDSFSDEEQPRKALYDKDPDHVALSDFEDDDEEAVEEHKEAADDVDEAEPVSAEQMEKDVKRKWKKDKKKKKKEEKRRKAEREQEQEQFSAIMRLRSQYDEESDDGYDNLRLGDGEVTNEDDEEAEDMADFIDDSHTGLLGAPDGSDAEDEQAMLRREIPLQFTFQAHKPLKSHFKDAIEWLVHRRVNPGGVFAESDDELYKVAWGRLDREVGGLAQSRFISSVWTPEFYGTLRARPYMDSFNIRPSGGKKDSIVIPGMDENVCHACGRTNHPASFRVMFSGKAYDSKTLDDIEEADSDEEDEPDVDHVSIDMNGNSLPPTSRQWYVGVVCHSNAETAHDLLHWRRALKDWVEEKLQADHLLDQLEGRKKKMKTKKRRAFANNIVDDWEANGTVDSLFRDFSKMLEGAQAKSTKTLSRFGR</sequence>
<feature type="compositionally biased region" description="Acidic residues" evidence="1">
    <location>
        <begin position="88"/>
        <end position="106"/>
    </location>
</feature>
<feature type="compositionally biased region" description="Acidic residues" evidence="1">
    <location>
        <begin position="215"/>
        <end position="224"/>
    </location>
</feature>
<dbReference type="PANTHER" id="PTHR14689:SF0">
    <property type="entry name" value="COILED-COIL DOMAIN-CONTAINING PROTEIN 82"/>
    <property type="match status" value="1"/>
</dbReference>
<protein>
    <submittedName>
        <fullName evidence="3">Transcription factor iiic-like protein</fullName>
    </submittedName>
</protein>
<feature type="compositionally biased region" description="Basic and acidic residues" evidence="1">
    <location>
        <begin position="225"/>
        <end position="240"/>
    </location>
</feature>
<dbReference type="Proteomes" id="UP000033710">
    <property type="component" value="Unassembled WGS sequence"/>
</dbReference>
<evidence type="ECO:0000256" key="1">
    <source>
        <dbReference type="SAM" id="MobiDB-lite"/>
    </source>
</evidence>
<dbReference type="GO" id="GO:0005634">
    <property type="term" value="C:nucleus"/>
    <property type="evidence" value="ECO:0007669"/>
    <property type="project" value="TreeGrafter"/>
</dbReference>
<evidence type="ECO:0000259" key="2">
    <source>
        <dbReference type="Pfam" id="PF13926"/>
    </source>
</evidence>